<protein>
    <submittedName>
        <fullName evidence="1">Uncharacterized protein</fullName>
    </submittedName>
</protein>
<comment type="caution">
    <text evidence="1">The sequence shown here is derived from an EMBL/GenBank/DDBJ whole genome shotgun (WGS) entry which is preliminary data.</text>
</comment>
<gene>
    <name evidence="1" type="ORF">LCGC14_1731830</name>
</gene>
<proteinExistence type="predicted"/>
<dbReference type="EMBL" id="LAZR01015724">
    <property type="protein sequence ID" value="KKM07648.1"/>
    <property type="molecule type" value="Genomic_DNA"/>
</dbReference>
<reference evidence="1" key="1">
    <citation type="journal article" date="2015" name="Nature">
        <title>Complex archaea that bridge the gap between prokaryotes and eukaryotes.</title>
        <authorList>
            <person name="Spang A."/>
            <person name="Saw J.H."/>
            <person name="Jorgensen S.L."/>
            <person name="Zaremba-Niedzwiedzka K."/>
            <person name="Martijn J."/>
            <person name="Lind A.E."/>
            <person name="van Eijk R."/>
            <person name="Schleper C."/>
            <person name="Guy L."/>
            <person name="Ettema T.J."/>
        </authorList>
    </citation>
    <scope>NUCLEOTIDE SEQUENCE</scope>
</reference>
<accession>A0A0F9K907</accession>
<dbReference type="AlphaFoldDB" id="A0A0F9K907"/>
<evidence type="ECO:0000313" key="1">
    <source>
        <dbReference type="EMBL" id="KKM07648.1"/>
    </source>
</evidence>
<sequence length="118" mass="13220">MATDPDFLEILNETCTIQVWTDGGEDDYNQPINAGWVPESTDVACRFETKAGVEIIEGKKVVIESVNLMLLPDTTITEARRVIRDADSQVYSILLVNHADEEQEEHHIEAILDHVKVG</sequence>
<name>A0A0F9K907_9ZZZZ</name>
<organism evidence="1">
    <name type="scientific">marine sediment metagenome</name>
    <dbReference type="NCBI Taxonomy" id="412755"/>
    <lineage>
        <taxon>unclassified sequences</taxon>
        <taxon>metagenomes</taxon>
        <taxon>ecological metagenomes</taxon>
    </lineage>
</organism>